<dbReference type="AlphaFoldDB" id="A0A0V0RA37"/>
<organism evidence="1 2">
    <name type="scientific">Pseudocohnilembus persalinus</name>
    <name type="common">Ciliate</name>
    <dbReference type="NCBI Taxonomy" id="266149"/>
    <lineage>
        <taxon>Eukaryota</taxon>
        <taxon>Sar</taxon>
        <taxon>Alveolata</taxon>
        <taxon>Ciliophora</taxon>
        <taxon>Intramacronucleata</taxon>
        <taxon>Oligohymenophorea</taxon>
        <taxon>Scuticociliatia</taxon>
        <taxon>Philasterida</taxon>
        <taxon>Pseudocohnilembidae</taxon>
        <taxon>Pseudocohnilembus</taxon>
    </lineage>
</organism>
<proteinExistence type="predicted"/>
<dbReference type="InParanoid" id="A0A0V0RA37"/>
<keyword evidence="2" id="KW-1185">Reference proteome</keyword>
<evidence type="ECO:0000313" key="1">
    <source>
        <dbReference type="EMBL" id="KRX11232.1"/>
    </source>
</evidence>
<accession>A0A0V0RA37</accession>
<gene>
    <name evidence="1" type="ORF">PPERSA_07757</name>
</gene>
<dbReference type="EMBL" id="LDAU01000003">
    <property type="protein sequence ID" value="KRX11232.1"/>
    <property type="molecule type" value="Genomic_DNA"/>
</dbReference>
<reference evidence="1 2" key="1">
    <citation type="journal article" date="2015" name="Sci. Rep.">
        <title>Genome of the facultative scuticociliatosis pathogen Pseudocohnilembus persalinus provides insight into its virulence through horizontal gene transfer.</title>
        <authorList>
            <person name="Xiong J."/>
            <person name="Wang G."/>
            <person name="Cheng J."/>
            <person name="Tian M."/>
            <person name="Pan X."/>
            <person name="Warren A."/>
            <person name="Jiang C."/>
            <person name="Yuan D."/>
            <person name="Miao W."/>
        </authorList>
    </citation>
    <scope>NUCLEOTIDE SEQUENCE [LARGE SCALE GENOMIC DNA]</scope>
    <source>
        <strain evidence="1">36N120E</strain>
    </source>
</reference>
<dbReference type="Proteomes" id="UP000054937">
    <property type="component" value="Unassembled WGS sequence"/>
</dbReference>
<protein>
    <submittedName>
        <fullName evidence="1">Uncharacterized protein</fullName>
    </submittedName>
</protein>
<name>A0A0V0RA37_PSEPJ</name>
<evidence type="ECO:0000313" key="2">
    <source>
        <dbReference type="Proteomes" id="UP000054937"/>
    </source>
</evidence>
<sequence length="335" mass="38492">MPINYKDMVIIKIAMDDKIKFEEIDPFELQRHTSKRKPDPYNHQQSIQKLRFGSGESGQDENEKIMEKFTDFINNDNDVYYLQTSFPEFYQQSLMELDYKEGSLKGTNLSNTGRYNGSILQQNNNLNQSILKGINNSHDASDILDFDLTSASKNNRFSKRNIGGSRLEVSSSNQVNNLLSICFEDSHGMLKQGNKLPSNLKKQAKNWNENPLLFNGNNLAQSQLQNDSSFSTENFNMGFSNNKNNNNNYNYNLQDQSPISQSKSENVFGSFSVKNSLSSKLSGNSFFNRKFNNLPQINWIQLSDALTSMKGMKQFNNPMFETYNDNSKFMQQIIY</sequence>
<comment type="caution">
    <text evidence="1">The sequence shown here is derived from an EMBL/GenBank/DDBJ whole genome shotgun (WGS) entry which is preliminary data.</text>
</comment>